<keyword evidence="7" id="KW-0175">Coiled coil</keyword>
<keyword evidence="5 6" id="KW-0269">Exonuclease</keyword>
<comment type="subunit">
    <text evidence="6">Heterooligomer composed of large and small subunits.</text>
</comment>
<comment type="catalytic activity">
    <reaction evidence="6">
        <text>Exonucleolytic cleavage in either 5'- to 3'- or 3'- to 5'-direction to yield nucleoside 5'-phosphates.</text>
        <dbReference type="EC" id="3.1.11.6"/>
    </reaction>
</comment>
<reference evidence="8" key="2">
    <citation type="submission" date="2020-09" db="EMBL/GenBank/DDBJ databases">
        <authorList>
            <person name="Sun Q."/>
            <person name="Ohkuma M."/>
        </authorList>
    </citation>
    <scope>NUCLEOTIDE SEQUENCE</scope>
    <source>
        <strain evidence="8">JCM 14719</strain>
    </source>
</reference>
<feature type="coiled-coil region" evidence="7">
    <location>
        <begin position="10"/>
        <end position="41"/>
    </location>
</feature>
<dbReference type="Proteomes" id="UP000637720">
    <property type="component" value="Unassembled WGS sequence"/>
</dbReference>
<evidence type="ECO:0000256" key="7">
    <source>
        <dbReference type="SAM" id="Coils"/>
    </source>
</evidence>
<dbReference type="InterPro" id="IPR037004">
    <property type="entry name" value="Exonuc_VII_ssu_sf"/>
</dbReference>
<dbReference type="EC" id="3.1.11.6" evidence="6"/>
<keyword evidence="4 6" id="KW-0378">Hydrolase</keyword>
<dbReference type="GO" id="GO:0008855">
    <property type="term" value="F:exodeoxyribonuclease VII activity"/>
    <property type="evidence" value="ECO:0007669"/>
    <property type="project" value="UniProtKB-UniRule"/>
</dbReference>
<comment type="subcellular location">
    <subcellularLocation>
        <location evidence="6">Cytoplasm</location>
    </subcellularLocation>
</comment>
<comment type="function">
    <text evidence="6">Bidirectionally degrades single-stranded DNA into large acid-insoluble oligonucleotides, which are then degraded further into small acid-soluble oligonucleotides.</text>
</comment>
<dbReference type="Gene3D" id="1.10.287.1040">
    <property type="entry name" value="Exonuclease VII, small subunit"/>
    <property type="match status" value="1"/>
</dbReference>
<evidence type="ECO:0000256" key="6">
    <source>
        <dbReference type="HAMAP-Rule" id="MF_00337"/>
    </source>
</evidence>
<organism evidence="8 9">
    <name type="scientific">Calditerricola satsumensis</name>
    <dbReference type="NCBI Taxonomy" id="373054"/>
    <lineage>
        <taxon>Bacteria</taxon>
        <taxon>Bacillati</taxon>
        <taxon>Bacillota</taxon>
        <taxon>Bacilli</taxon>
        <taxon>Bacillales</taxon>
        <taxon>Bacillaceae</taxon>
        <taxon>Calditerricola</taxon>
    </lineage>
</organism>
<dbReference type="PANTHER" id="PTHR34137:SF1">
    <property type="entry name" value="EXODEOXYRIBONUCLEASE 7 SMALL SUBUNIT"/>
    <property type="match status" value="1"/>
</dbReference>
<keyword evidence="9" id="KW-1185">Reference proteome</keyword>
<evidence type="ECO:0000256" key="5">
    <source>
        <dbReference type="ARBA" id="ARBA00022839"/>
    </source>
</evidence>
<evidence type="ECO:0000313" key="9">
    <source>
        <dbReference type="Proteomes" id="UP000637720"/>
    </source>
</evidence>
<dbReference type="RefSeq" id="WP_054673533.1">
    <property type="nucleotide sequence ID" value="NZ_BMOF01000026.1"/>
</dbReference>
<proteinExistence type="inferred from homology"/>
<reference evidence="8" key="1">
    <citation type="journal article" date="2014" name="Int. J. Syst. Evol. Microbiol.">
        <title>Complete genome sequence of Corynebacterium casei LMG S-19264T (=DSM 44701T), isolated from a smear-ripened cheese.</title>
        <authorList>
            <consortium name="US DOE Joint Genome Institute (JGI-PGF)"/>
            <person name="Walter F."/>
            <person name="Albersmeier A."/>
            <person name="Kalinowski J."/>
            <person name="Ruckert C."/>
        </authorList>
    </citation>
    <scope>NUCLEOTIDE SEQUENCE</scope>
    <source>
        <strain evidence="8">JCM 14719</strain>
    </source>
</reference>
<dbReference type="EMBL" id="BMOF01000026">
    <property type="protein sequence ID" value="GGK01395.1"/>
    <property type="molecule type" value="Genomic_DNA"/>
</dbReference>
<evidence type="ECO:0000256" key="1">
    <source>
        <dbReference type="ARBA" id="ARBA00009998"/>
    </source>
</evidence>
<dbReference type="GO" id="GO:0009318">
    <property type="term" value="C:exodeoxyribonuclease VII complex"/>
    <property type="evidence" value="ECO:0007669"/>
    <property type="project" value="UniProtKB-UniRule"/>
</dbReference>
<name>A0A8J3FCR8_9BACI</name>
<dbReference type="HAMAP" id="MF_00337">
    <property type="entry name" value="Exonuc_7_S"/>
    <property type="match status" value="1"/>
</dbReference>
<dbReference type="GO" id="GO:0005829">
    <property type="term" value="C:cytosol"/>
    <property type="evidence" value="ECO:0007669"/>
    <property type="project" value="TreeGrafter"/>
</dbReference>
<sequence length="89" mass="10321">METKRATTGLSEAELTFEAAMQRLEEIVQRLEDGEVSLEEAIELFQEGMRLSRWCDKKLRDVEQRIDLLLEEEDGAFRLVPFTGEEDEA</sequence>
<dbReference type="GO" id="GO:0006308">
    <property type="term" value="P:DNA catabolic process"/>
    <property type="evidence" value="ECO:0007669"/>
    <property type="project" value="UniProtKB-UniRule"/>
</dbReference>
<keyword evidence="2 6" id="KW-0963">Cytoplasm</keyword>
<evidence type="ECO:0000256" key="2">
    <source>
        <dbReference type="ARBA" id="ARBA00022490"/>
    </source>
</evidence>
<dbReference type="AlphaFoldDB" id="A0A8J3FCR8"/>
<evidence type="ECO:0000313" key="8">
    <source>
        <dbReference type="EMBL" id="GGK01395.1"/>
    </source>
</evidence>
<keyword evidence="3 6" id="KW-0540">Nuclease</keyword>
<dbReference type="PANTHER" id="PTHR34137">
    <property type="entry name" value="EXODEOXYRIBONUCLEASE 7 SMALL SUBUNIT"/>
    <property type="match status" value="1"/>
</dbReference>
<dbReference type="NCBIfam" id="TIGR01280">
    <property type="entry name" value="xseB"/>
    <property type="match status" value="1"/>
</dbReference>
<dbReference type="Pfam" id="PF02609">
    <property type="entry name" value="Exonuc_VII_S"/>
    <property type="match status" value="1"/>
</dbReference>
<gene>
    <name evidence="6" type="primary">xseB</name>
    <name evidence="8" type="ORF">GCM10007043_14320</name>
</gene>
<dbReference type="SUPFAM" id="SSF116842">
    <property type="entry name" value="XseB-like"/>
    <property type="match status" value="1"/>
</dbReference>
<dbReference type="NCBIfam" id="NF002140">
    <property type="entry name" value="PRK00977.1-4"/>
    <property type="match status" value="1"/>
</dbReference>
<comment type="caution">
    <text evidence="8">The sequence shown here is derived from an EMBL/GenBank/DDBJ whole genome shotgun (WGS) entry which is preliminary data.</text>
</comment>
<protein>
    <recommendedName>
        <fullName evidence="6">Exodeoxyribonuclease 7 small subunit</fullName>
        <ecNumber evidence="6">3.1.11.6</ecNumber>
    </recommendedName>
    <alternativeName>
        <fullName evidence="6">Exodeoxyribonuclease VII small subunit</fullName>
        <shortName evidence="6">Exonuclease VII small subunit</shortName>
    </alternativeName>
</protein>
<evidence type="ECO:0000256" key="3">
    <source>
        <dbReference type="ARBA" id="ARBA00022722"/>
    </source>
</evidence>
<comment type="similarity">
    <text evidence="1 6">Belongs to the XseB family.</text>
</comment>
<evidence type="ECO:0000256" key="4">
    <source>
        <dbReference type="ARBA" id="ARBA00022801"/>
    </source>
</evidence>
<dbReference type="InterPro" id="IPR003761">
    <property type="entry name" value="Exonuc_VII_S"/>
</dbReference>
<accession>A0A8J3FCR8</accession>